<evidence type="ECO:0000313" key="4">
    <source>
        <dbReference type="Proteomes" id="UP000282076"/>
    </source>
</evidence>
<dbReference type="Pfam" id="PF00754">
    <property type="entry name" value="F5_F8_type_C"/>
    <property type="match status" value="1"/>
</dbReference>
<dbReference type="InterPro" id="IPR017853">
    <property type="entry name" value="GH"/>
</dbReference>
<dbReference type="OrthoDB" id="9800974at2"/>
<name>A0A494Y350_9BACL</name>
<evidence type="ECO:0000259" key="2">
    <source>
        <dbReference type="PROSITE" id="PS50022"/>
    </source>
</evidence>
<feature type="domain" description="F5/8 type C" evidence="2">
    <location>
        <begin position="508"/>
        <end position="660"/>
    </location>
</feature>
<comment type="caution">
    <text evidence="3">The sequence shown here is derived from an EMBL/GenBank/DDBJ whole genome shotgun (WGS) entry which is preliminary data.</text>
</comment>
<keyword evidence="4" id="KW-1185">Reference proteome</keyword>
<dbReference type="RefSeq" id="WP_120975300.1">
    <property type="nucleotide sequence ID" value="NZ_RBZM01000004.1"/>
</dbReference>
<proteinExistence type="predicted"/>
<protein>
    <recommendedName>
        <fullName evidence="2">F5/8 type C domain-containing protein</fullName>
    </recommendedName>
</protein>
<organism evidence="3 4">
    <name type="scientific">Cohnella endophytica</name>
    <dbReference type="NCBI Taxonomy" id="2419778"/>
    <lineage>
        <taxon>Bacteria</taxon>
        <taxon>Bacillati</taxon>
        <taxon>Bacillota</taxon>
        <taxon>Bacilli</taxon>
        <taxon>Bacillales</taxon>
        <taxon>Paenibacillaceae</taxon>
        <taxon>Cohnella</taxon>
    </lineage>
</organism>
<dbReference type="Gene3D" id="3.20.20.80">
    <property type="entry name" value="Glycosidases"/>
    <property type="match status" value="1"/>
</dbReference>
<dbReference type="PROSITE" id="PS50022">
    <property type="entry name" value="FA58C_3"/>
    <property type="match status" value="1"/>
</dbReference>
<dbReference type="Proteomes" id="UP000282076">
    <property type="component" value="Unassembled WGS sequence"/>
</dbReference>
<dbReference type="InterPro" id="IPR000421">
    <property type="entry name" value="FA58C"/>
</dbReference>
<feature type="chain" id="PRO_5019734287" description="F5/8 type C domain-containing protein" evidence="1">
    <location>
        <begin position="32"/>
        <end position="660"/>
    </location>
</feature>
<sequence>MLTKSLKKAVVLIMSALLMISVGMVTNKASAAQVVVSKIVTGSNGKSYVEVDGMPFMYENVENMGTWQLKGFNDNAINGYTTPLPQDWLENVFEKTKNAGYGMISLFLNWNDIEPTSQGVYDWTLIDKYISWGQKYSLRISFTWMGTDTGGGTRLPGYGAGWATQVPQYLQDWSTYWNTKGTPPASAKTSHYVFYATKTGTAGTNLKTWEKATLTALCNHLATADTTHRVISLMIENETHNIPDSWMSELAAAVKSSNYVMVVGQHQQKPDYRAISNYDFVGFDDYSTSISSKLGYLNSSPTSLKVETESGGNADNLTSVTVAAIANSGWLQAWELNDAFGNCYQYGMYETPNADYVNFKPDYLNWTLGTMPTLKYGAQKNKRLQLAFSNGYWVIAQAAASEMIAFNIETDKPVASYLSIKTLKGQSIGFKSDAADSKGNGSVGLVVNKGNSYYLLSDTGTTVTYYTRVAPTSATYGYQDTNGNWVSQGNVTVTTNSDGTWGIPVSASQVIKLDLPASSGNSATSATASATSLHSGSVASYVNDGTTSTSLVSADNPTFPYYATLSWSTGQTINDVNVKTIYSQRQAPTDYDVQITTDGSTWTTVASKTNLTYSYSDGTVETVDIPFTSRSNVKGLRLKINGANLYYKHVVISELETYGN</sequence>
<dbReference type="AlphaFoldDB" id="A0A494Y350"/>
<accession>A0A494Y350</accession>
<keyword evidence="1" id="KW-0732">Signal</keyword>
<evidence type="ECO:0000256" key="1">
    <source>
        <dbReference type="SAM" id="SignalP"/>
    </source>
</evidence>
<dbReference type="SUPFAM" id="SSF51445">
    <property type="entry name" value="(Trans)glycosidases"/>
    <property type="match status" value="1"/>
</dbReference>
<dbReference type="InterPro" id="IPR008979">
    <property type="entry name" value="Galactose-bd-like_sf"/>
</dbReference>
<reference evidence="3 4" key="1">
    <citation type="submission" date="2018-10" db="EMBL/GenBank/DDBJ databases">
        <title>Cohnella sp. M2MS4P-1, whole genome shotgun sequence.</title>
        <authorList>
            <person name="Tuo L."/>
        </authorList>
    </citation>
    <scope>NUCLEOTIDE SEQUENCE [LARGE SCALE GENOMIC DNA]</scope>
    <source>
        <strain evidence="3 4">M2MS4P-1</strain>
    </source>
</reference>
<feature type="signal peptide" evidence="1">
    <location>
        <begin position="1"/>
        <end position="31"/>
    </location>
</feature>
<dbReference type="EMBL" id="RBZM01000004">
    <property type="protein sequence ID" value="RKP54921.1"/>
    <property type="molecule type" value="Genomic_DNA"/>
</dbReference>
<gene>
    <name evidence="3" type="ORF">D7Z26_06675</name>
</gene>
<evidence type="ECO:0000313" key="3">
    <source>
        <dbReference type="EMBL" id="RKP54921.1"/>
    </source>
</evidence>
<dbReference type="SUPFAM" id="SSF49785">
    <property type="entry name" value="Galactose-binding domain-like"/>
    <property type="match status" value="1"/>
</dbReference>
<dbReference type="Gene3D" id="2.60.120.260">
    <property type="entry name" value="Galactose-binding domain-like"/>
    <property type="match status" value="1"/>
</dbReference>